<dbReference type="RefSeq" id="WP_340934321.1">
    <property type="nucleotide sequence ID" value="NZ_CP150496.1"/>
</dbReference>
<sequence length="325" mass="36668">MKNKIIKWGIIGPGKIANKFATDLAKVEAAALVAVASRSQEKANEFSKKFNAKKAYNSYLELAQDDAIDAVYIATPHSFHKVHAILCLQNKKAVLCEKPFAMNLQEVETMISVAKEHNVLLMEGLWTSFLPHYKYVLDIVKTEKFGKLVHLEADFGFHPKYNLESRVFKKEVGGGSLLDIGIYPVFAALSSLGTPDNFTADATFFENGADAECYMTFNYKNAKASLKSTFLEETPTEAIFTFDKAIVKINTRFHEPTTVSVFVDDKEEVIDFNYNTIGFNFEIEHFNQLLREGKKQSDIMTFDFSKTLIKTLDNVRNTIGLTYKS</sequence>
<dbReference type="PANTHER" id="PTHR22604">
    <property type="entry name" value="OXIDOREDUCTASES"/>
    <property type="match status" value="1"/>
</dbReference>
<dbReference type="Pfam" id="PF01408">
    <property type="entry name" value="GFO_IDH_MocA"/>
    <property type="match status" value="1"/>
</dbReference>
<evidence type="ECO:0000259" key="4">
    <source>
        <dbReference type="Pfam" id="PF22725"/>
    </source>
</evidence>
<organism evidence="5 6">
    <name type="scientific">Polaribacter marinaquae</name>
    <dbReference type="NCBI Taxonomy" id="1642819"/>
    <lineage>
        <taxon>Bacteria</taxon>
        <taxon>Pseudomonadati</taxon>
        <taxon>Bacteroidota</taxon>
        <taxon>Flavobacteriia</taxon>
        <taxon>Flavobacteriales</taxon>
        <taxon>Flavobacteriaceae</taxon>
    </lineage>
</organism>
<dbReference type="SUPFAM" id="SSF51735">
    <property type="entry name" value="NAD(P)-binding Rossmann-fold domains"/>
    <property type="match status" value="1"/>
</dbReference>
<dbReference type="Proteomes" id="UP001491088">
    <property type="component" value="Chromosome"/>
</dbReference>
<proteinExistence type="inferred from homology"/>
<evidence type="ECO:0000256" key="2">
    <source>
        <dbReference type="ARBA" id="ARBA00023002"/>
    </source>
</evidence>
<dbReference type="InterPro" id="IPR055170">
    <property type="entry name" value="GFO_IDH_MocA-like_dom"/>
</dbReference>
<keyword evidence="2" id="KW-0560">Oxidoreductase</keyword>
<evidence type="ECO:0000256" key="1">
    <source>
        <dbReference type="ARBA" id="ARBA00010928"/>
    </source>
</evidence>
<keyword evidence="6" id="KW-1185">Reference proteome</keyword>
<dbReference type="Gene3D" id="3.40.50.720">
    <property type="entry name" value="NAD(P)-binding Rossmann-like Domain"/>
    <property type="match status" value="1"/>
</dbReference>
<reference evidence="5 6" key="1">
    <citation type="submission" date="2024-03" db="EMBL/GenBank/DDBJ databases">
        <authorList>
            <person name="Cao K."/>
        </authorList>
    </citation>
    <scope>NUCLEOTIDE SEQUENCE [LARGE SCALE GENOMIC DNA]</scope>
    <source>
        <strain evidence="5 6">MCCC 1K00696</strain>
    </source>
</reference>
<evidence type="ECO:0000313" key="6">
    <source>
        <dbReference type="Proteomes" id="UP001491088"/>
    </source>
</evidence>
<dbReference type="Gene3D" id="3.30.360.10">
    <property type="entry name" value="Dihydrodipicolinate Reductase, domain 2"/>
    <property type="match status" value="1"/>
</dbReference>
<dbReference type="InterPro" id="IPR050984">
    <property type="entry name" value="Gfo/Idh/MocA_domain"/>
</dbReference>
<protein>
    <submittedName>
        <fullName evidence="5">Gfo/Idh/MocA family oxidoreductase</fullName>
    </submittedName>
</protein>
<dbReference type="SUPFAM" id="SSF55347">
    <property type="entry name" value="Glyceraldehyde-3-phosphate dehydrogenase-like, C-terminal domain"/>
    <property type="match status" value="1"/>
</dbReference>
<name>A0ABZ2TTW3_9FLAO</name>
<dbReference type="PANTHER" id="PTHR22604:SF105">
    <property type="entry name" value="TRANS-1,2-DIHYDROBENZENE-1,2-DIOL DEHYDROGENASE"/>
    <property type="match status" value="1"/>
</dbReference>
<feature type="domain" description="GFO/IDH/MocA-like oxidoreductase" evidence="4">
    <location>
        <begin position="135"/>
        <end position="234"/>
    </location>
</feature>
<dbReference type="InterPro" id="IPR036291">
    <property type="entry name" value="NAD(P)-bd_dom_sf"/>
</dbReference>
<evidence type="ECO:0000259" key="3">
    <source>
        <dbReference type="Pfam" id="PF01408"/>
    </source>
</evidence>
<feature type="domain" description="Gfo/Idh/MocA-like oxidoreductase N-terminal" evidence="3">
    <location>
        <begin position="6"/>
        <end position="124"/>
    </location>
</feature>
<gene>
    <name evidence="5" type="ORF">WG950_04290</name>
</gene>
<dbReference type="InterPro" id="IPR000683">
    <property type="entry name" value="Gfo/Idh/MocA-like_OxRdtase_N"/>
</dbReference>
<accession>A0ABZ2TTW3</accession>
<dbReference type="Pfam" id="PF22725">
    <property type="entry name" value="GFO_IDH_MocA_C3"/>
    <property type="match status" value="1"/>
</dbReference>
<dbReference type="EMBL" id="CP150496">
    <property type="protein sequence ID" value="WYW56483.1"/>
    <property type="molecule type" value="Genomic_DNA"/>
</dbReference>
<evidence type="ECO:0000313" key="5">
    <source>
        <dbReference type="EMBL" id="WYW56483.1"/>
    </source>
</evidence>
<comment type="similarity">
    <text evidence="1">Belongs to the Gfo/Idh/MocA family.</text>
</comment>